<proteinExistence type="inferred from homology"/>
<dbReference type="InterPro" id="IPR011611">
    <property type="entry name" value="PfkB_dom"/>
</dbReference>
<evidence type="ECO:0000256" key="6">
    <source>
        <dbReference type="PIRNR" id="PIRNR000535"/>
    </source>
</evidence>
<evidence type="ECO:0000256" key="7">
    <source>
        <dbReference type="RuleBase" id="RU003704"/>
    </source>
</evidence>
<evidence type="ECO:0000313" key="10">
    <source>
        <dbReference type="Proteomes" id="UP001589611"/>
    </source>
</evidence>
<dbReference type="PANTHER" id="PTHR46566">
    <property type="entry name" value="1-PHOSPHOFRUCTOKINASE-RELATED"/>
    <property type="match status" value="1"/>
</dbReference>
<dbReference type="Proteomes" id="UP001589611">
    <property type="component" value="Unassembled WGS sequence"/>
</dbReference>
<keyword evidence="5" id="KW-0067">ATP-binding</keyword>
<dbReference type="EMBL" id="JBHMBE010000002">
    <property type="protein sequence ID" value="MFB9644991.1"/>
    <property type="molecule type" value="Genomic_DNA"/>
</dbReference>
<dbReference type="PROSITE" id="PS00584">
    <property type="entry name" value="PFKB_KINASES_2"/>
    <property type="match status" value="1"/>
</dbReference>
<dbReference type="NCBIfam" id="TIGR03168">
    <property type="entry name" value="1-PFK"/>
    <property type="match status" value="1"/>
</dbReference>
<feature type="domain" description="Carbohydrate kinase PfkB" evidence="8">
    <location>
        <begin position="32"/>
        <end position="318"/>
    </location>
</feature>
<dbReference type="InterPro" id="IPR002139">
    <property type="entry name" value="Ribo/fructo_kinase"/>
</dbReference>
<evidence type="ECO:0000256" key="4">
    <source>
        <dbReference type="ARBA" id="ARBA00022777"/>
    </source>
</evidence>
<evidence type="ECO:0000256" key="3">
    <source>
        <dbReference type="ARBA" id="ARBA00022741"/>
    </source>
</evidence>
<organism evidence="9 10">
    <name type="scientific">Microbacterium terregens</name>
    <dbReference type="NCBI Taxonomy" id="69363"/>
    <lineage>
        <taxon>Bacteria</taxon>
        <taxon>Bacillati</taxon>
        <taxon>Actinomycetota</taxon>
        <taxon>Actinomycetes</taxon>
        <taxon>Micrococcales</taxon>
        <taxon>Microbacteriaceae</taxon>
        <taxon>Microbacterium</taxon>
    </lineage>
</organism>
<keyword evidence="2 6" id="KW-0808">Transferase</keyword>
<dbReference type="PIRSF" id="PIRSF000535">
    <property type="entry name" value="1PFK/6PFK/LacC"/>
    <property type="match status" value="1"/>
</dbReference>
<comment type="caution">
    <text evidence="9">The sequence shown here is derived from an EMBL/GenBank/DDBJ whole genome shotgun (WGS) entry which is preliminary data.</text>
</comment>
<dbReference type="SUPFAM" id="SSF53613">
    <property type="entry name" value="Ribokinase-like"/>
    <property type="match status" value="1"/>
</dbReference>
<comment type="similarity">
    <text evidence="1 7">Belongs to the carbohydrate kinase PfkB family.</text>
</comment>
<dbReference type="PRINTS" id="PR00990">
    <property type="entry name" value="RIBOKINASE"/>
</dbReference>
<dbReference type="Pfam" id="PF00294">
    <property type="entry name" value="PfkB"/>
    <property type="match status" value="1"/>
</dbReference>
<dbReference type="InterPro" id="IPR017583">
    <property type="entry name" value="Tagatose/fructose_Pkinase"/>
</dbReference>
<reference evidence="9 10" key="1">
    <citation type="submission" date="2024-09" db="EMBL/GenBank/DDBJ databases">
        <authorList>
            <person name="Sun Q."/>
            <person name="Mori K."/>
        </authorList>
    </citation>
    <scope>NUCLEOTIDE SEQUENCE [LARGE SCALE GENOMIC DNA]</scope>
    <source>
        <strain evidence="9 10">JCM 1342</strain>
    </source>
</reference>
<dbReference type="InterPro" id="IPR002173">
    <property type="entry name" value="Carboh/pur_kinase_PfkB_CS"/>
</dbReference>
<dbReference type="PANTHER" id="PTHR46566:SF5">
    <property type="entry name" value="1-PHOSPHOFRUCTOKINASE"/>
    <property type="match status" value="1"/>
</dbReference>
<gene>
    <name evidence="9" type="ORF">ACFFPJ_04175</name>
</gene>
<keyword evidence="3" id="KW-0547">Nucleotide-binding</keyword>
<evidence type="ECO:0000313" key="9">
    <source>
        <dbReference type="EMBL" id="MFB9644991.1"/>
    </source>
</evidence>
<evidence type="ECO:0000256" key="5">
    <source>
        <dbReference type="ARBA" id="ARBA00022840"/>
    </source>
</evidence>
<dbReference type="InterPro" id="IPR029056">
    <property type="entry name" value="Ribokinase-like"/>
</dbReference>
<accession>A0ABV5SZ48</accession>
<dbReference type="CDD" id="cd01164">
    <property type="entry name" value="FruK_PfkB_like"/>
    <property type="match status" value="1"/>
</dbReference>
<dbReference type="Gene3D" id="3.40.1190.20">
    <property type="match status" value="1"/>
</dbReference>
<dbReference type="RefSeq" id="WP_344713841.1">
    <property type="nucleotide sequence ID" value="NZ_BAAAWH010000001.1"/>
</dbReference>
<keyword evidence="10" id="KW-1185">Reference proteome</keyword>
<evidence type="ECO:0000256" key="1">
    <source>
        <dbReference type="ARBA" id="ARBA00010688"/>
    </source>
</evidence>
<evidence type="ECO:0000259" key="8">
    <source>
        <dbReference type="Pfam" id="PF00294"/>
    </source>
</evidence>
<sequence length="331" mass="33051">MRAGEPNSGRIVTLTANPSLDRTITLGGALRPGEVQAAASAREDAGGKGINVARVIAAAGIDAVAVLPLAGDDPFAVVLRASGVVARPVEVEGHVRANVTITDPAGITTKLNLPGAALSPRDASALITAVVAASEGAAWLVLAGSLPPGADDRFYVDVIQAVRQRWGTDAPRVAVDTSGAALRAVVDEAAPDLIKPNDEELAELAGVALGNGTDLAAAVLRVARALVPSRVAAALITLGAEGAVLVTADGAWQATPPPIRVVSTVGAGDSALAGYLIADVDGYLLSDAAGDDPADRLRRAVRYGAAAASLPGTQAAAPDDLPPGAVVVRTL</sequence>
<keyword evidence="4 7" id="KW-0418">Kinase</keyword>
<evidence type="ECO:0000256" key="2">
    <source>
        <dbReference type="ARBA" id="ARBA00022679"/>
    </source>
</evidence>
<name>A0ABV5SZ48_9MICO</name>
<protein>
    <submittedName>
        <fullName evidence="9">1-phosphofructokinase family hexose kinase</fullName>
    </submittedName>
</protein>